<accession>A0A1L1PK30</accession>
<gene>
    <name evidence="6" type="ORF">BN948_03541</name>
</gene>
<dbReference type="InterPro" id="IPR000847">
    <property type="entry name" value="LysR_HTH_N"/>
</dbReference>
<evidence type="ECO:0000256" key="4">
    <source>
        <dbReference type="ARBA" id="ARBA00023163"/>
    </source>
</evidence>
<evidence type="ECO:0000259" key="5">
    <source>
        <dbReference type="PROSITE" id="PS50931"/>
    </source>
</evidence>
<dbReference type="PANTHER" id="PTHR30537">
    <property type="entry name" value="HTH-TYPE TRANSCRIPTIONAL REGULATOR"/>
    <property type="match status" value="1"/>
</dbReference>
<proteinExistence type="inferred from homology"/>
<dbReference type="Pfam" id="PF03466">
    <property type="entry name" value="LysR_substrate"/>
    <property type="match status" value="1"/>
</dbReference>
<dbReference type="InterPro" id="IPR036388">
    <property type="entry name" value="WH-like_DNA-bd_sf"/>
</dbReference>
<evidence type="ECO:0000313" key="6">
    <source>
        <dbReference type="EMBL" id="CDN89104.1"/>
    </source>
</evidence>
<keyword evidence="4" id="KW-0804">Transcription</keyword>
<name>A0A1L1PK30_HYDIT</name>
<feature type="domain" description="HTH lysR-type" evidence="5">
    <location>
        <begin position="1"/>
        <end position="59"/>
    </location>
</feature>
<keyword evidence="3" id="KW-0238">DNA-binding</keyword>
<evidence type="ECO:0000313" key="7">
    <source>
        <dbReference type="Proteomes" id="UP000028878"/>
    </source>
</evidence>
<reference evidence="7" key="2">
    <citation type="submission" date="2014-11" db="EMBL/GenBank/DDBJ databases">
        <title>Draft genome sequence of Hydrogenophaga intermedia S1.</title>
        <authorList>
            <person name="Gan H.M."/>
            <person name="Chew T.H."/>
            <person name="Stolz A."/>
        </authorList>
    </citation>
    <scope>NUCLEOTIDE SEQUENCE [LARGE SCALE GENOMIC DNA]</scope>
    <source>
        <strain evidence="7">S1</strain>
    </source>
</reference>
<protein>
    <submittedName>
        <fullName evidence="6">LysR family transcriptional regulator</fullName>
    </submittedName>
</protein>
<dbReference type="Pfam" id="PF00126">
    <property type="entry name" value="HTH_1"/>
    <property type="match status" value="1"/>
</dbReference>
<keyword evidence="2" id="KW-0805">Transcription regulation</keyword>
<dbReference type="InterPro" id="IPR058163">
    <property type="entry name" value="LysR-type_TF_proteobact-type"/>
</dbReference>
<dbReference type="FunFam" id="1.10.10.10:FF:000001">
    <property type="entry name" value="LysR family transcriptional regulator"/>
    <property type="match status" value="1"/>
</dbReference>
<evidence type="ECO:0000256" key="3">
    <source>
        <dbReference type="ARBA" id="ARBA00023125"/>
    </source>
</evidence>
<dbReference type="Proteomes" id="UP000028878">
    <property type="component" value="Unassembled WGS sequence"/>
</dbReference>
<dbReference type="AlphaFoldDB" id="A0A1L1PK30"/>
<dbReference type="PANTHER" id="PTHR30537:SF5">
    <property type="entry name" value="HTH-TYPE TRANSCRIPTIONAL ACTIVATOR TTDR-RELATED"/>
    <property type="match status" value="1"/>
</dbReference>
<dbReference type="RefSeq" id="WP_009518357.1">
    <property type="nucleotide sequence ID" value="NZ_CCAE010000035.1"/>
</dbReference>
<dbReference type="GO" id="GO:0043565">
    <property type="term" value="F:sequence-specific DNA binding"/>
    <property type="evidence" value="ECO:0007669"/>
    <property type="project" value="TreeGrafter"/>
</dbReference>
<organism evidence="6 7">
    <name type="scientific">Hydrogenophaga intermedia</name>
    <dbReference type="NCBI Taxonomy" id="65786"/>
    <lineage>
        <taxon>Bacteria</taxon>
        <taxon>Pseudomonadati</taxon>
        <taxon>Pseudomonadota</taxon>
        <taxon>Betaproteobacteria</taxon>
        <taxon>Burkholderiales</taxon>
        <taxon>Comamonadaceae</taxon>
        <taxon>Hydrogenophaga</taxon>
    </lineage>
</organism>
<dbReference type="Gene3D" id="1.10.10.10">
    <property type="entry name" value="Winged helix-like DNA-binding domain superfamily/Winged helix DNA-binding domain"/>
    <property type="match status" value="1"/>
</dbReference>
<reference evidence="7" key="1">
    <citation type="submission" date="2014-02" db="EMBL/GenBank/DDBJ databases">
        <authorList>
            <person name="Gan H."/>
        </authorList>
    </citation>
    <scope>NUCLEOTIDE SEQUENCE [LARGE SCALE GENOMIC DNA]</scope>
    <source>
        <strain evidence="7">S1</strain>
    </source>
</reference>
<dbReference type="InterPro" id="IPR036390">
    <property type="entry name" value="WH_DNA-bd_sf"/>
</dbReference>
<dbReference type="GO" id="GO:0006351">
    <property type="term" value="P:DNA-templated transcription"/>
    <property type="evidence" value="ECO:0007669"/>
    <property type="project" value="TreeGrafter"/>
</dbReference>
<evidence type="ECO:0000256" key="2">
    <source>
        <dbReference type="ARBA" id="ARBA00023015"/>
    </source>
</evidence>
<evidence type="ECO:0000256" key="1">
    <source>
        <dbReference type="ARBA" id="ARBA00009437"/>
    </source>
</evidence>
<dbReference type="InterPro" id="IPR005119">
    <property type="entry name" value="LysR_subst-bd"/>
</dbReference>
<sequence length="311" mass="34326">MDRLHSMRAFQKVVDEGGFAAAARSLDLSPAVVTRLVADLEEHLGTRLLHRTTRRVSLTDAGEVYLDRVRQILLDLEEASALVSSQTQELAGVLRLLAPPVLATHVLAPLVADFRKAYPKIRLDIDVESHREPPVEDYDITLIGADATFDSNVIARKVISTEGILLASPDYIARRGQPARPEDLSQHDVLRLKPSTGRTSKWRLLNANENDRAVEVEVQPVVWANHNDTLMHAALDGAGITATSVELAAPLLADGDLVRVLSPWITNRLTMYAALPSRKFMPRRTQVFLDHLSEQTRARVDQALATCMACG</sequence>
<dbReference type="SUPFAM" id="SSF46785">
    <property type="entry name" value="Winged helix' DNA-binding domain"/>
    <property type="match status" value="1"/>
</dbReference>
<comment type="similarity">
    <text evidence="1">Belongs to the LysR transcriptional regulatory family.</text>
</comment>
<dbReference type="GO" id="GO:0003700">
    <property type="term" value="F:DNA-binding transcription factor activity"/>
    <property type="evidence" value="ECO:0007669"/>
    <property type="project" value="InterPro"/>
</dbReference>
<dbReference type="CDD" id="cd08422">
    <property type="entry name" value="PBP2_CrgA_like"/>
    <property type="match status" value="1"/>
</dbReference>
<dbReference type="PROSITE" id="PS50931">
    <property type="entry name" value="HTH_LYSR"/>
    <property type="match status" value="1"/>
</dbReference>
<dbReference type="EMBL" id="CCAE010000035">
    <property type="protein sequence ID" value="CDN89104.1"/>
    <property type="molecule type" value="Genomic_DNA"/>
</dbReference>
<dbReference type="Gene3D" id="3.40.190.290">
    <property type="match status" value="1"/>
</dbReference>
<dbReference type="SUPFAM" id="SSF53850">
    <property type="entry name" value="Periplasmic binding protein-like II"/>
    <property type="match status" value="1"/>
</dbReference>
<keyword evidence="7" id="KW-1185">Reference proteome</keyword>